<evidence type="ECO:0000313" key="2">
    <source>
        <dbReference type="Proteomes" id="UP000823786"/>
    </source>
</evidence>
<comment type="caution">
    <text evidence="1">The sequence shown here is derived from an EMBL/GenBank/DDBJ whole genome shotgun (WGS) entry which is preliminary data.</text>
</comment>
<protein>
    <submittedName>
        <fullName evidence="1">Uncharacterized protein</fullName>
    </submittedName>
</protein>
<gene>
    <name evidence="1" type="ORF">J2Z75_004660</name>
</gene>
<sequence>MNAASEGAVGQYFASIRAALGGLEIFLGDRNSPLYRNTVVGEVVVPYLARLKASFSCWENRIGFIEQFRISRAESGFPVFQNVLELENDRQSAEKRLSGIPVADALRQEMADFILRQKAFPTELQSRMAERLYLEQIGKGDIFSPFIMPETIRVAVNPKTMRPYYVVCWGAFDGASTLPMVYMATIEDSSEKIAKLLVTPDGKLNPETDIPLPIGGLLNPEFASRFDDFALKNSAYSLTPVTIATNLDKDFPELHPKQLRRIVLGPFYSAGITENNAKINDILSKVRKTENAWLLTWTVQEVFSKAERPAQRGFFSSTPASEEFHIDTDNLEATRMGVSSYEKHALVPHDAYQALYAAGDAAQVFGDYKVHVISGNQVISEV</sequence>
<name>A0ABS4ET60_9HYPH</name>
<evidence type="ECO:0000313" key="1">
    <source>
        <dbReference type="EMBL" id="MBP1861132.1"/>
    </source>
</evidence>
<dbReference type="RefSeq" id="WP_209855130.1">
    <property type="nucleotide sequence ID" value="NZ_JAGGJV010000009.1"/>
</dbReference>
<dbReference type="Proteomes" id="UP000823786">
    <property type="component" value="Unassembled WGS sequence"/>
</dbReference>
<reference evidence="1 2" key="1">
    <citation type="submission" date="2021-03" db="EMBL/GenBank/DDBJ databases">
        <title>Genomic Encyclopedia of Type Strains, Phase IV (KMG-IV): sequencing the most valuable type-strain genomes for metagenomic binning, comparative biology and taxonomic classification.</title>
        <authorList>
            <person name="Goeker M."/>
        </authorList>
    </citation>
    <scope>NUCLEOTIDE SEQUENCE [LARGE SCALE GENOMIC DNA]</scope>
    <source>
        <strain evidence="1 2">DSM 26427</strain>
    </source>
</reference>
<dbReference type="EMBL" id="JAGGJV010000009">
    <property type="protein sequence ID" value="MBP1861132.1"/>
    <property type="molecule type" value="Genomic_DNA"/>
</dbReference>
<keyword evidence="2" id="KW-1185">Reference proteome</keyword>
<proteinExistence type="predicted"/>
<organism evidence="1 2">
    <name type="scientific">Rhizobium herbae</name>
    <dbReference type="NCBI Taxonomy" id="508661"/>
    <lineage>
        <taxon>Bacteria</taxon>
        <taxon>Pseudomonadati</taxon>
        <taxon>Pseudomonadota</taxon>
        <taxon>Alphaproteobacteria</taxon>
        <taxon>Hyphomicrobiales</taxon>
        <taxon>Rhizobiaceae</taxon>
        <taxon>Rhizobium/Agrobacterium group</taxon>
        <taxon>Rhizobium</taxon>
    </lineage>
</organism>
<accession>A0ABS4ET60</accession>